<keyword evidence="1" id="KW-0472">Membrane</keyword>
<dbReference type="AlphaFoldDB" id="S9QSH7"/>
<organism evidence="2 3">
    <name type="scientific">Cystobacter fuscus (strain ATCC 25194 / DSM 2262 / NBRC 100088 / M29)</name>
    <dbReference type="NCBI Taxonomy" id="1242864"/>
    <lineage>
        <taxon>Bacteria</taxon>
        <taxon>Pseudomonadati</taxon>
        <taxon>Myxococcota</taxon>
        <taxon>Myxococcia</taxon>
        <taxon>Myxococcales</taxon>
        <taxon>Cystobacterineae</taxon>
        <taxon>Archangiaceae</taxon>
        <taxon>Cystobacter</taxon>
    </lineage>
</organism>
<sequence length="187" mass="20320">MEVMLPPAVEELSHFVLILQEGTDGGMTHAWRRAELFDLSAYKRPSRSRGTEGEVVFASMRPRDCHAEHLECVEKCMARPLARGYGHLTRGRGKGAKEEFCRDECLRPYLDCEEAQGRQTHEFSATDKAVGWLTDNRQALLAGSVVVIAGVVFVTVSGGAGLFVLVPAVLLSDAGLGVDAHALVAIQ</sequence>
<name>S9QSH7_CYSF2</name>
<gene>
    <name evidence="2" type="ORF">D187_005378</name>
</gene>
<evidence type="ECO:0000256" key="1">
    <source>
        <dbReference type="SAM" id="Phobius"/>
    </source>
</evidence>
<evidence type="ECO:0000313" key="3">
    <source>
        <dbReference type="Proteomes" id="UP000011682"/>
    </source>
</evidence>
<protein>
    <recommendedName>
        <fullName evidence="4">Transmembrane protein</fullName>
    </recommendedName>
</protein>
<keyword evidence="3" id="KW-1185">Reference proteome</keyword>
<accession>S9QSH7</accession>
<dbReference type="Proteomes" id="UP000011682">
    <property type="component" value="Unassembled WGS sequence"/>
</dbReference>
<keyword evidence="1" id="KW-1133">Transmembrane helix</keyword>
<feature type="transmembrane region" description="Helical" evidence="1">
    <location>
        <begin position="140"/>
        <end position="166"/>
    </location>
</feature>
<comment type="caution">
    <text evidence="2">The sequence shown here is derived from an EMBL/GenBank/DDBJ whole genome shotgun (WGS) entry which is preliminary data.</text>
</comment>
<proteinExistence type="predicted"/>
<evidence type="ECO:0000313" key="2">
    <source>
        <dbReference type="EMBL" id="EPX64244.1"/>
    </source>
</evidence>
<reference evidence="2" key="1">
    <citation type="submission" date="2013-05" db="EMBL/GenBank/DDBJ databases">
        <title>Genome assembly of Cystobacter fuscus DSM 2262.</title>
        <authorList>
            <person name="Sharma G."/>
            <person name="Khatri I."/>
            <person name="Kaur C."/>
            <person name="Mayilraj S."/>
            <person name="Subramanian S."/>
        </authorList>
    </citation>
    <scope>NUCLEOTIDE SEQUENCE [LARGE SCALE GENOMIC DNA]</scope>
    <source>
        <strain evidence="2">DSM 2262</strain>
    </source>
</reference>
<keyword evidence="1" id="KW-0812">Transmembrane</keyword>
<evidence type="ECO:0008006" key="4">
    <source>
        <dbReference type="Google" id="ProtNLM"/>
    </source>
</evidence>
<dbReference type="EMBL" id="ANAH02000004">
    <property type="protein sequence ID" value="EPX64244.1"/>
    <property type="molecule type" value="Genomic_DNA"/>
</dbReference>